<dbReference type="EMBL" id="QRGA01000012">
    <property type="protein sequence ID" value="RDU96841.1"/>
    <property type="molecule type" value="Genomic_DNA"/>
</dbReference>
<evidence type="ECO:0000313" key="1">
    <source>
        <dbReference type="EMBL" id="RDU96841.1"/>
    </source>
</evidence>
<organism evidence="1 2">
    <name type="scientific">Trinickia dinghuensis</name>
    <dbReference type="NCBI Taxonomy" id="2291023"/>
    <lineage>
        <taxon>Bacteria</taxon>
        <taxon>Pseudomonadati</taxon>
        <taxon>Pseudomonadota</taxon>
        <taxon>Betaproteobacteria</taxon>
        <taxon>Burkholderiales</taxon>
        <taxon>Burkholderiaceae</taxon>
        <taxon>Trinickia</taxon>
    </lineage>
</organism>
<sequence length="200" mass="22661">MFLGIVPRSKGRRHPLQLSTEVAEADKHPGCDYQWRVLPLIGSKRKWGDPVGFADRIRLQMVDEKSQSRMLAVSHLDDRSIMAERRPARAESCSWWLSFSRELAIGRDGRVAPVGDFAPYLEYGEVNYVTLVNRAGYLAATDDPYRILRKRTVLLCDLPERGKAVWWRIHRSTSDVVSVAPNASRPVMTRETPARSLSAA</sequence>
<reference evidence="1 2" key="1">
    <citation type="submission" date="2018-08" db="EMBL/GenBank/DDBJ databases">
        <title>Paraburkholderia sp. DHOM06 isolated from forest soil.</title>
        <authorList>
            <person name="Gao Z.-H."/>
            <person name="Qiu L.-H."/>
        </authorList>
    </citation>
    <scope>NUCLEOTIDE SEQUENCE [LARGE SCALE GENOMIC DNA]</scope>
    <source>
        <strain evidence="1 2">DHOM06</strain>
    </source>
</reference>
<dbReference type="Proteomes" id="UP000256838">
    <property type="component" value="Unassembled WGS sequence"/>
</dbReference>
<name>A0A3D8JWT9_9BURK</name>
<gene>
    <name evidence="1" type="ORF">DWV00_21500</name>
</gene>
<keyword evidence="2" id="KW-1185">Reference proteome</keyword>
<protein>
    <submittedName>
        <fullName evidence="1">Uncharacterized protein</fullName>
    </submittedName>
</protein>
<accession>A0A3D8JWT9</accession>
<dbReference type="AlphaFoldDB" id="A0A3D8JWT9"/>
<evidence type="ECO:0000313" key="2">
    <source>
        <dbReference type="Proteomes" id="UP000256838"/>
    </source>
</evidence>
<proteinExistence type="predicted"/>
<comment type="caution">
    <text evidence="1">The sequence shown here is derived from an EMBL/GenBank/DDBJ whole genome shotgun (WGS) entry which is preliminary data.</text>
</comment>